<keyword evidence="1" id="KW-0547">Nucleotide-binding</keyword>
<dbReference type="SMART" id="SM00796">
    <property type="entry name" value="AHS1"/>
    <property type="match status" value="1"/>
</dbReference>
<dbReference type="GO" id="GO:0016787">
    <property type="term" value="F:hydrolase activity"/>
    <property type="evidence" value="ECO:0007669"/>
    <property type="project" value="UniProtKB-KW"/>
</dbReference>
<accession>A0A0J7JDK7</accession>
<dbReference type="InterPro" id="IPR029000">
    <property type="entry name" value="Cyclophilin-like_dom_sf"/>
</dbReference>
<evidence type="ECO:0000256" key="2">
    <source>
        <dbReference type="ARBA" id="ARBA00022801"/>
    </source>
</evidence>
<proteinExistence type="predicted"/>
<keyword evidence="3" id="KW-0067">ATP-binding</keyword>
<sequence>MSHNALPRLEPAGIDGWMVRLFDTIEENNLLWLTALTNDCEATFGEALVDLVPSYTTLLVIFDPLQVSPWNARAKLVEVLSRLVPDDADGEGELHEIATWYDPSVGPDLARVAELSDMTVDSVIETHSYQEYRVFALGFAPGFAFMGLLDDSLTCPRLDTPRQKVPAGSVAIAGQQTAAYPVVTPGGWNLIGRTAARLFDRNRDGFSLLKVGDRVRFVAVDRQTFESEGGDPTPAESAREEAHS</sequence>
<keyword evidence="7" id="KW-1185">Reference proteome</keyword>
<feature type="domain" description="Carboxyltransferase" evidence="5">
    <location>
        <begin position="7"/>
        <end position="209"/>
    </location>
</feature>
<dbReference type="SUPFAM" id="SSF160467">
    <property type="entry name" value="PH0987 N-terminal domain-like"/>
    <property type="match status" value="1"/>
</dbReference>
<dbReference type="AlphaFoldDB" id="A0A0J7JDK7"/>
<dbReference type="Proteomes" id="UP000036102">
    <property type="component" value="Unassembled WGS sequence"/>
</dbReference>
<dbReference type="PANTHER" id="PTHR34698">
    <property type="entry name" value="5-OXOPROLINASE SUBUNIT B"/>
    <property type="match status" value="1"/>
</dbReference>
<dbReference type="Gene3D" id="2.40.100.10">
    <property type="entry name" value="Cyclophilin-like"/>
    <property type="match status" value="1"/>
</dbReference>
<protein>
    <submittedName>
        <fullName evidence="6">Sensor histidine kinase inhibitor, KipI family</fullName>
    </submittedName>
</protein>
<dbReference type="PATRIC" id="fig|1658765.3.peg.2110"/>
<evidence type="ECO:0000313" key="7">
    <source>
        <dbReference type="Proteomes" id="UP000036102"/>
    </source>
</evidence>
<evidence type="ECO:0000256" key="1">
    <source>
        <dbReference type="ARBA" id="ARBA00022741"/>
    </source>
</evidence>
<dbReference type="Gene3D" id="3.30.1360.40">
    <property type="match status" value="1"/>
</dbReference>
<gene>
    <name evidence="6" type="ORF">Msub_12105</name>
</gene>
<name>A0A0J7JDK7_9GAMM</name>
<dbReference type="STRING" id="1658765.Msub_12105"/>
<feature type="region of interest" description="Disordered" evidence="4">
    <location>
        <begin position="225"/>
        <end position="244"/>
    </location>
</feature>
<dbReference type="OrthoDB" id="9778567at2"/>
<reference evidence="6 7" key="1">
    <citation type="submission" date="2015-06" db="EMBL/GenBank/DDBJ databases">
        <title>Marinobacter subterrani, a genetically tractable neutrophilic iron-oxidizing strain isolated from the Soudan Iron Mine.</title>
        <authorList>
            <person name="Bonis B.M."/>
            <person name="Gralnick J.A."/>
        </authorList>
    </citation>
    <scope>NUCLEOTIDE SEQUENCE [LARGE SCALE GENOMIC DNA]</scope>
    <source>
        <strain evidence="6 7">JG233</strain>
    </source>
</reference>
<keyword evidence="2" id="KW-0378">Hydrolase</keyword>
<evidence type="ECO:0000313" key="6">
    <source>
        <dbReference type="EMBL" id="KMQ75896.1"/>
    </source>
</evidence>
<dbReference type="NCBIfam" id="TIGR00370">
    <property type="entry name" value="5-oxoprolinase subunit PxpB"/>
    <property type="match status" value="1"/>
</dbReference>
<evidence type="ECO:0000256" key="4">
    <source>
        <dbReference type="SAM" id="MobiDB-lite"/>
    </source>
</evidence>
<comment type="caution">
    <text evidence="6">The sequence shown here is derived from an EMBL/GenBank/DDBJ whole genome shotgun (WGS) entry which is preliminary data.</text>
</comment>
<dbReference type="Pfam" id="PF02682">
    <property type="entry name" value="CT_C_D"/>
    <property type="match status" value="1"/>
</dbReference>
<evidence type="ECO:0000259" key="5">
    <source>
        <dbReference type="SMART" id="SM00796"/>
    </source>
</evidence>
<dbReference type="EMBL" id="LFBU01000001">
    <property type="protein sequence ID" value="KMQ75896.1"/>
    <property type="molecule type" value="Genomic_DNA"/>
</dbReference>
<dbReference type="GO" id="GO:0005524">
    <property type="term" value="F:ATP binding"/>
    <property type="evidence" value="ECO:0007669"/>
    <property type="project" value="UniProtKB-KW"/>
</dbReference>
<dbReference type="InterPro" id="IPR010016">
    <property type="entry name" value="PxpB"/>
</dbReference>
<dbReference type="InterPro" id="IPR003833">
    <property type="entry name" value="CT_C_D"/>
</dbReference>
<evidence type="ECO:0000256" key="3">
    <source>
        <dbReference type="ARBA" id="ARBA00022840"/>
    </source>
</evidence>
<dbReference type="PANTHER" id="PTHR34698:SF2">
    <property type="entry name" value="5-OXOPROLINASE SUBUNIT B"/>
    <property type="match status" value="1"/>
</dbReference>
<dbReference type="RefSeq" id="WP_048495949.1">
    <property type="nucleotide sequence ID" value="NZ_LFBU01000001.1"/>
</dbReference>
<organism evidence="6 7">
    <name type="scientific">Marinobacter subterrani</name>
    <dbReference type="NCBI Taxonomy" id="1658765"/>
    <lineage>
        <taxon>Bacteria</taxon>
        <taxon>Pseudomonadati</taxon>
        <taxon>Pseudomonadota</taxon>
        <taxon>Gammaproteobacteria</taxon>
        <taxon>Pseudomonadales</taxon>
        <taxon>Marinobacteraceae</taxon>
        <taxon>Marinobacter</taxon>
    </lineage>
</organism>
<dbReference type="SUPFAM" id="SSF50891">
    <property type="entry name" value="Cyclophilin-like"/>
    <property type="match status" value="1"/>
</dbReference>